<proteinExistence type="predicted"/>
<gene>
    <name evidence="2" type="ORF">EJ06DRAFT_344884</name>
</gene>
<organism evidence="2 3">
    <name type="scientific">Trichodelitschia bisporula</name>
    <dbReference type="NCBI Taxonomy" id="703511"/>
    <lineage>
        <taxon>Eukaryota</taxon>
        <taxon>Fungi</taxon>
        <taxon>Dikarya</taxon>
        <taxon>Ascomycota</taxon>
        <taxon>Pezizomycotina</taxon>
        <taxon>Dothideomycetes</taxon>
        <taxon>Dothideomycetes incertae sedis</taxon>
        <taxon>Phaeotrichales</taxon>
        <taxon>Phaeotrichaceae</taxon>
        <taxon>Trichodelitschia</taxon>
    </lineage>
</organism>
<accession>A0A6G1I2Q6</accession>
<keyword evidence="3" id="KW-1185">Reference proteome</keyword>
<protein>
    <submittedName>
        <fullName evidence="2">Uncharacterized protein</fullName>
    </submittedName>
</protein>
<dbReference type="EMBL" id="ML996691">
    <property type="protein sequence ID" value="KAF2402542.1"/>
    <property type="molecule type" value="Genomic_DNA"/>
</dbReference>
<dbReference type="AlphaFoldDB" id="A0A6G1I2Q6"/>
<evidence type="ECO:0000313" key="3">
    <source>
        <dbReference type="Proteomes" id="UP000799640"/>
    </source>
</evidence>
<evidence type="ECO:0000313" key="2">
    <source>
        <dbReference type="EMBL" id="KAF2402542.1"/>
    </source>
</evidence>
<name>A0A6G1I2Q6_9PEZI</name>
<evidence type="ECO:0000256" key="1">
    <source>
        <dbReference type="SAM" id="MobiDB-lite"/>
    </source>
</evidence>
<reference evidence="2" key="1">
    <citation type="journal article" date="2020" name="Stud. Mycol.">
        <title>101 Dothideomycetes genomes: a test case for predicting lifestyles and emergence of pathogens.</title>
        <authorList>
            <person name="Haridas S."/>
            <person name="Albert R."/>
            <person name="Binder M."/>
            <person name="Bloem J."/>
            <person name="Labutti K."/>
            <person name="Salamov A."/>
            <person name="Andreopoulos B."/>
            <person name="Baker S."/>
            <person name="Barry K."/>
            <person name="Bills G."/>
            <person name="Bluhm B."/>
            <person name="Cannon C."/>
            <person name="Castanera R."/>
            <person name="Culley D."/>
            <person name="Daum C."/>
            <person name="Ezra D."/>
            <person name="Gonzalez J."/>
            <person name="Henrissat B."/>
            <person name="Kuo A."/>
            <person name="Liang C."/>
            <person name="Lipzen A."/>
            <person name="Lutzoni F."/>
            <person name="Magnuson J."/>
            <person name="Mondo S."/>
            <person name="Nolan M."/>
            <person name="Ohm R."/>
            <person name="Pangilinan J."/>
            <person name="Park H.-J."/>
            <person name="Ramirez L."/>
            <person name="Alfaro M."/>
            <person name="Sun H."/>
            <person name="Tritt A."/>
            <person name="Yoshinaga Y."/>
            <person name="Zwiers L.-H."/>
            <person name="Turgeon B."/>
            <person name="Goodwin S."/>
            <person name="Spatafora J."/>
            <person name="Crous P."/>
            <person name="Grigoriev I."/>
        </authorList>
    </citation>
    <scope>NUCLEOTIDE SEQUENCE</scope>
    <source>
        <strain evidence="2">CBS 262.69</strain>
    </source>
</reference>
<dbReference type="Proteomes" id="UP000799640">
    <property type="component" value="Unassembled WGS sequence"/>
</dbReference>
<feature type="compositionally biased region" description="Basic and acidic residues" evidence="1">
    <location>
        <begin position="221"/>
        <end position="238"/>
    </location>
</feature>
<feature type="region of interest" description="Disordered" evidence="1">
    <location>
        <begin position="203"/>
        <end position="249"/>
    </location>
</feature>
<sequence length="249" mass="27174">MGILPGAMMQRDCCCAEGRGEAALGARQLVRSALIALSLESGDAWEAWRPVDGTWDCRSSDRAEGTVFGRRKSDDAFDDIAACAPRPRGTGTYGTAAIDVRRYQTCRPGVYVTLSTERTRWSACRGRCQPRARRASCARKRAPMRGPIPFTGPRPHHLVCRRQTSSGLSSCLQNASARRLLESTLTLHPQTAPPALLHAARPHAHWSNTRAPTPPPNQTRPRPEAEGPHQPPARRDRCGVPVIRGGMAS</sequence>